<accession>A0A1P8UWH0</accession>
<protein>
    <submittedName>
        <fullName evidence="1">Putative hydrolase of the metallo-beta-lactamase superfamily</fullName>
    </submittedName>
</protein>
<dbReference type="RefSeq" id="WP_076702617.1">
    <property type="nucleotide sequence ID" value="NZ_CP015093.1"/>
</dbReference>
<evidence type="ECO:0000313" key="2">
    <source>
        <dbReference type="Proteomes" id="UP000187059"/>
    </source>
</evidence>
<dbReference type="EMBL" id="CP015093">
    <property type="protein sequence ID" value="APZ53744.1"/>
    <property type="molecule type" value="Genomic_DNA"/>
</dbReference>
<name>A0A1P8UWH0_9RHOB</name>
<keyword evidence="2" id="KW-1185">Reference proteome</keyword>
<dbReference type="AlphaFoldDB" id="A0A1P8UWH0"/>
<dbReference type="KEGG" id="paby:Ga0080574_TMP3410"/>
<evidence type="ECO:0000313" key="1">
    <source>
        <dbReference type="EMBL" id="APZ53744.1"/>
    </source>
</evidence>
<gene>
    <name evidence="1" type="ORF">Ga0080574_TMP3410</name>
</gene>
<organism evidence="1 2">
    <name type="scientific">Salipiger abyssi</name>
    <dbReference type="NCBI Taxonomy" id="1250539"/>
    <lineage>
        <taxon>Bacteria</taxon>
        <taxon>Pseudomonadati</taxon>
        <taxon>Pseudomonadota</taxon>
        <taxon>Alphaproteobacteria</taxon>
        <taxon>Rhodobacterales</taxon>
        <taxon>Roseobacteraceae</taxon>
        <taxon>Salipiger</taxon>
    </lineage>
</organism>
<keyword evidence="1" id="KW-0378">Hydrolase</keyword>
<dbReference type="OrthoDB" id="7205837at2"/>
<sequence length="144" mass="15187">MPSKHEAAILALQSALSGHASDILREQDLPVECPENGVINIVPGDPEDVGAHLGTGRIEWQRPVELEAVVQGTEAAARNAEMDAALGDVAARLVADRTLAGAVDYLLLSAPEESDTVPMQGAESLKGAVLTVTLFYETTENPME</sequence>
<proteinExistence type="predicted"/>
<dbReference type="STRING" id="1250539.Ga0080574_TMP3410"/>
<reference evidence="1 2" key="1">
    <citation type="submission" date="2016-04" db="EMBL/GenBank/DDBJ databases">
        <title>Deep-sea bacteria in the southern Pacific.</title>
        <authorList>
            <person name="Tang K."/>
        </authorList>
    </citation>
    <scope>NUCLEOTIDE SEQUENCE [LARGE SCALE GENOMIC DNA]</scope>
    <source>
        <strain evidence="1 2">JLT2014</strain>
    </source>
</reference>
<dbReference type="Proteomes" id="UP000187059">
    <property type="component" value="Chromosome"/>
</dbReference>
<dbReference type="GO" id="GO:0016787">
    <property type="term" value="F:hydrolase activity"/>
    <property type="evidence" value="ECO:0007669"/>
    <property type="project" value="UniProtKB-KW"/>
</dbReference>